<keyword evidence="1" id="KW-0812">Transmembrane</keyword>
<comment type="caution">
    <text evidence="2">The sequence shown here is derived from an EMBL/GenBank/DDBJ whole genome shotgun (WGS) entry which is preliminary data.</text>
</comment>
<dbReference type="Proteomes" id="UP000295083">
    <property type="component" value="Unassembled WGS sequence"/>
</dbReference>
<gene>
    <name evidence="2" type="ORF">C8035_v006392</name>
</gene>
<reference evidence="2 3" key="1">
    <citation type="submission" date="2018-11" db="EMBL/GenBank/DDBJ databases">
        <title>Genome sequence and assembly of Colletotrichum spinosum.</title>
        <authorList>
            <person name="Gan P."/>
            <person name="Shirasu K."/>
        </authorList>
    </citation>
    <scope>NUCLEOTIDE SEQUENCE [LARGE SCALE GENOMIC DNA]</scope>
    <source>
        <strain evidence="2 3">CBS 515.97</strain>
    </source>
</reference>
<protein>
    <submittedName>
        <fullName evidence="2">Uncharacterized protein</fullName>
    </submittedName>
</protein>
<proteinExistence type="predicted"/>
<dbReference type="EMBL" id="QAPG01000289">
    <property type="protein sequence ID" value="TDZ29239.1"/>
    <property type="molecule type" value="Genomic_DNA"/>
</dbReference>
<dbReference type="AlphaFoldDB" id="A0A4V3HQV3"/>
<name>A0A4V3HQV3_9PEZI</name>
<sequence>MNIDFIKLIDNYKNYNSFHKGLKGLFLYKNNFTILSSLFKIIMVIFNFNI</sequence>
<keyword evidence="1" id="KW-0472">Membrane</keyword>
<keyword evidence="3" id="KW-1185">Reference proteome</keyword>
<evidence type="ECO:0000256" key="1">
    <source>
        <dbReference type="SAM" id="Phobius"/>
    </source>
</evidence>
<feature type="transmembrane region" description="Helical" evidence="1">
    <location>
        <begin position="32"/>
        <end position="49"/>
    </location>
</feature>
<evidence type="ECO:0000313" key="2">
    <source>
        <dbReference type="EMBL" id="TDZ29239.1"/>
    </source>
</evidence>
<accession>A0A4V3HQV3</accession>
<keyword evidence="1" id="KW-1133">Transmembrane helix</keyword>
<organism evidence="2 3">
    <name type="scientific">Colletotrichum spinosum</name>
    <dbReference type="NCBI Taxonomy" id="1347390"/>
    <lineage>
        <taxon>Eukaryota</taxon>
        <taxon>Fungi</taxon>
        <taxon>Dikarya</taxon>
        <taxon>Ascomycota</taxon>
        <taxon>Pezizomycotina</taxon>
        <taxon>Sordariomycetes</taxon>
        <taxon>Hypocreomycetidae</taxon>
        <taxon>Glomerellales</taxon>
        <taxon>Glomerellaceae</taxon>
        <taxon>Colletotrichum</taxon>
        <taxon>Colletotrichum orbiculare species complex</taxon>
    </lineage>
</organism>
<evidence type="ECO:0000313" key="3">
    <source>
        <dbReference type="Proteomes" id="UP000295083"/>
    </source>
</evidence>